<dbReference type="RefSeq" id="WP_142089585.1">
    <property type="nucleotide sequence ID" value="NZ_CP035485.1"/>
</dbReference>
<gene>
    <name evidence="4" type="ORF">EPH95_09940</name>
</gene>
<evidence type="ECO:0000256" key="1">
    <source>
        <dbReference type="ARBA" id="ARBA00022801"/>
    </source>
</evidence>
<evidence type="ECO:0000259" key="3">
    <source>
        <dbReference type="Pfam" id="PF00326"/>
    </source>
</evidence>
<evidence type="ECO:0000313" key="4">
    <source>
        <dbReference type="EMBL" id="QDI91464.1"/>
    </source>
</evidence>
<dbReference type="PANTHER" id="PTHR42776">
    <property type="entry name" value="SERINE PEPTIDASE S9 FAMILY MEMBER"/>
    <property type="match status" value="1"/>
</dbReference>
<keyword evidence="2" id="KW-0720">Serine protease</keyword>
<dbReference type="Proteomes" id="UP000319756">
    <property type="component" value="Chromosome"/>
</dbReference>
<organism evidence="4 5">
    <name type="scientific">Salicibibacter halophilus</name>
    <dbReference type="NCBI Taxonomy" id="2502791"/>
    <lineage>
        <taxon>Bacteria</taxon>
        <taxon>Bacillati</taxon>
        <taxon>Bacillota</taxon>
        <taxon>Bacilli</taxon>
        <taxon>Bacillales</taxon>
        <taxon>Bacillaceae</taxon>
        <taxon>Salicibibacter</taxon>
    </lineage>
</organism>
<keyword evidence="5" id="KW-1185">Reference proteome</keyword>
<dbReference type="KEGG" id="sale:EPH95_09940"/>
<sequence length="595" mass="67878">MVENVEVSQFLQVAKVSGPAFDPVENRLSFITDAETGLPQLWSYDFITGHKMQVLNTDDRVMFMNYLPDSSARIIGMDANGNERKQLYLADTRNNLHRLTPDDNAIYQYGGASSDGRWIAWASNERRPAYYDLYIAEIASGKIHMVYEGNATYNIMTWHPDGKHLLVQEKFTNLYNCLGLLDLSDGTIEWITPRHIYASYSNPTFSKDGKTLYIISNRDREFKSLAKINMASYELTWLYEHDWDAGNLTMDQMGTKLAYTTNEAGSYRGWLYDLEDDQFMDWNVGMGTIGDLSFNTDGSKLVFIFNGPTSTADVWTLETSQLKINRLHCTSTTPSFEDNLRKPNVYKIHSFDGLEIPSFLYMPTNLKEKAPLVFWVHGGPESQTKAEYHPVIQCLVNLGYIICAPNVRGSRGYGRTYIQLDDVRKRMDSVQDLVEIADALKKEPEVDEHRVAVTGRSYGGFMVLAAVSHYPNVFNAGISLVGISSFRTFLENTGPWRRKLREIEYGTIEEDGAFFDQIDPIHHTDRITAPLLVSHGANDPRVPIAETEQMITDLRARNHPIDYIRFEDEGHGIVKMKNQIRAYTGMVEFLEKHFN</sequence>
<dbReference type="GO" id="GO:0004252">
    <property type="term" value="F:serine-type endopeptidase activity"/>
    <property type="evidence" value="ECO:0007669"/>
    <property type="project" value="InterPro"/>
</dbReference>
<dbReference type="InterPro" id="IPR029058">
    <property type="entry name" value="AB_hydrolase_fold"/>
</dbReference>
<feature type="domain" description="Peptidase S9 prolyl oligopeptidase catalytic" evidence="3">
    <location>
        <begin position="391"/>
        <end position="595"/>
    </location>
</feature>
<keyword evidence="1" id="KW-0378">Hydrolase</keyword>
<dbReference type="Gene3D" id="3.40.50.1820">
    <property type="entry name" value="alpha/beta hydrolase"/>
    <property type="match status" value="1"/>
</dbReference>
<dbReference type="SUPFAM" id="SSF53474">
    <property type="entry name" value="alpha/beta-Hydrolases"/>
    <property type="match status" value="1"/>
</dbReference>
<reference evidence="5" key="1">
    <citation type="submission" date="2019-01" db="EMBL/GenBank/DDBJ databases">
        <title>Genomic analysis of Salicibibacter sp. NKC3-5.</title>
        <authorList>
            <person name="Oh Y.J."/>
        </authorList>
    </citation>
    <scope>NUCLEOTIDE SEQUENCE [LARGE SCALE GENOMIC DNA]</scope>
    <source>
        <strain evidence="5">NKC3-5</strain>
    </source>
</reference>
<dbReference type="AlphaFoldDB" id="A0A514LHY3"/>
<evidence type="ECO:0000313" key="5">
    <source>
        <dbReference type="Proteomes" id="UP000319756"/>
    </source>
</evidence>
<protein>
    <submittedName>
        <fullName evidence="4">S9 family peptidase</fullName>
    </submittedName>
</protein>
<keyword evidence="2" id="KW-0645">Protease</keyword>
<dbReference type="InterPro" id="IPR011042">
    <property type="entry name" value="6-blade_b-propeller_TolB-like"/>
</dbReference>
<proteinExistence type="predicted"/>
<dbReference type="EMBL" id="CP035485">
    <property type="protein sequence ID" value="QDI91464.1"/>
    <property type="molecule type" value="Genomic_DNA"/>
</dbReference>
<dbReference type="SUPFAM" id="SSF82171">
    <property type="entry name" value="DPP6 N-terminal domain-like"/>
    <property type="match status" value="1"/>
</dbReference>
<dbReference type="Gene3D" id="2.120.10.30">
    <property type="entry name" value="TolB, C-terminal domain"/>
    <property type="match status" value="1"/>
</dbReference>
<dbReference type="InterPro" id="IPR002470">
    <property type="entry name" value="Peptidase_S9A"/>
</dbReference>
<name>A0A514LHY3_9BACI</name>
<dbReference type="Pfam" id="PF00326">
    <property type="entry name" value="Peptidase_S9"/>
    <property type="match status" value="1"/>
</dbReference>
<dbReference type="GO" id="GO:0006508">
    <property type="term" value="P:proteolysis"/>
    <property type="evidence" value="ECO:0007669"/>
    <property type="project" value="InterPro"/>
</dbReference>
<dbReference type="OrthoDB" id="108903at2"/>
<dbReference type="InterPro" id="IPR011659">
    <property type="entry name" value="WD40"/>
</dbReference>
<dbReference type="PRINTS" id="PR00862">
    <property type="entry name" value="PROLIGOPTASE"/>
</dbReference>
<dbReference type="PANTHER" id="PTHR42776:SF27">
    <property type="entry name" value="DIPEPTIDYL PEPTIDASE FAMILY MEMBER 6"/>
    <property type="match status" value="1"/>
</dbReference>
<evidence type="ECO:0000256" key="2">
    <source>
        <dbReference type="ARBA" id="ARBA00022825"/>
    </source>
</evidence>
<accession>A0A514LHY3</accession>
<dbReference type="Pfam" id="PF07676">
    <property type="entry name" value="PD40"/>
    <property type="match status" value="2"/>
</dbReference>
<dbReference type="InterPro" id="IPR001375">
    <property type="entry name" value="Peptidase_S9_cat"/>
</dbReference>